<dbReference type="RefSeq" id="WP_075692562.1">
    <property type="nucleotide sequence ID" value="NZ_CP009248.1"/>
</dbReference>
<dbReference type="STRING" id="1437874.CSPHI_08905"/>
<dbReference type="OrthoDB" id="4772660at2"/>
<gene>
    <name evidence="3" type="ORF">CSPHI_08905</name>
</gene>
<dbReference type="AlphaFoldDB" id="A0A1L7D0U7"/>
<keyword evidence="2" id="KW-1133">Transmembrane helix</keyword>
<keyword evidence="2" id="KW-0812">Transmembrane</keyword>
<dbReference type="Proteomes" id="UP000185469">
    <property type="component" value="Chromosome"/>
</dbReference>
<evidence type="ECO:0000256" key="2">
    <source>
        <dbReference type="SAM" id="Phobius"/>
    </source>
</evidence>
<reference evidence="3 4" key="1">
    <citation type="submission" date="2014-08" db="EMBL/GenBank/DDBJ databases">
        <title>Complete genome sequence of Corynebacterium sphenisci CECT 5990(T) (=DSM 44792(T)), isolated from healthy wild penguins.</title>
        <authorList>
            <person name="Ruckert C."/>
            <person name="Albersmeier A."/>
            <person name="Winkler A."/>
            <person name="Kalinowski J."/>
        </authorList>
    </citation>
    <scope>NUCLEOTIDE SEQUENCE [LARGE SCALE GENOMIC DNA]</scope>
    <source>
        <strain evidence="3 4">DSM 44792</strain>
    </source>
</reference>
<feature type="region of interest" description="Disordered" evidence="1">
    <location>
        <begin position="114"/>
        <end position="135"/>
    </location>
</feature>
<feature type="transmembrane region" description="Helical" evidence="2">
    <location>
        <begin position="15"/>
        <end position="35"/>
    </location>
</feature>
<evidence type="ECO:0000313" key="3">
    <source>
        <dbReference type="EMBL" id="APT91581.1"/>
    </source>
</evidence>
<sequence>MSSDKPRILQDGRDMVLSLVAMAVLMLVFVGFTGLCSFNPGRPENGPVHEVDAETFLRQEASRVPFPVRAPELPADWTVNSARAGVVAGHQATILGYVTGAGDYVQLLQTDAPADALPEPEPPRIGSGERKAGGLSWRVAEGADADTRTTWTADAGELRLEIQGSAAEAEYRTLAEAAAAAQPVAAPAG</sequence>
<evidence type="ECO:0000256" key="1">
    <source>
        <dbReference type="SAM" id="MobiDB-lite"/>
    </source>
</evidence>
<dbReference type="InterPro" id="IPR025339">
    <property type="entry name" value="DUF4245"/>
</dbReference>
<dbReference type="KEGG" id="csph:CSPHI_08905"/>
<protein>
    <recommendedName>
        <fullName evidence="5">DUF4245 domain-containing protein</fullName>
    </recommendedName>
</protein>
<keyword evidence="4" id="KW-1185">Reference proteome</keyword>
<keyword evidence="2" id="KW-0472">Membrane</keyword>
<dbReference type="Pfam" id="PF14030">
    <property type="entry name" value="DUF4245"/>
    <property type="match status" value="1"/>
</dbReference>
<dbReference type="EMBL" id="CP009248">
    <property type="protein sequence ID" value="APT91581.1"/>
    <property type="molecule type" value="Genomic_DNA"/>
</dbReference>
<evidence type="ECO:0008006" key="5">
    <source>
        <dbReference type="Google" id="ProtNLM"/>
    </source>
</evidence>
<name>A0A1L7D0U7_9CORY</name>
<accession>A0A1L7D0U7</accession>
<evidence type="ECO:0000313" key="4">
    <source>
        <dbReference type="Proteomes" id="UP000185469"/>
    </source>
</evidence>
<organism evidence="3 4">
    <name type="scientific">Corynebacterium sphenisci DSM 44792</name>
    <dbReference type="NCBI Taxonomy" id="1437874"/>
    <lineage>
        <taxon>Bacteria</taxon>
        <taxon>Bacillati</taxon>
        <taxon>Actinomycetota</taxon>
        <taxon>Actinomycetes</taxon>
        <taxon>Mycobacteriales</taxon>
        <taxon>Corynebacteriaceae</taxon>
        <taxon>Corynebacterium</taxon>
    </lineage>
</organism>
<proteinExistence type="predicted"/>